<name>A0A3D8P5Q3_9THEO</name>
<comment type="caution">
    <text evidence="4">The sequence shown here is derived from an EMBL/GenBank/DDBJ whole genome shotgun (WGS) entry which is preliminary data.</text>
</comment>
<evidence type="ECO:0000259" key="3">
    <source>
        <dbReference type="Pfam" id="PF25583"/>
    </source>
</evidence>
<dbReference type="InterPro" id="IPR036390">
    <property type="entry name" value="WH_DNA-bd_sf"/>
</dbReference>
<dbReference type="PANTHER" id="PTHR34580">
    <property type="match status" value="1"/>
</dbReference>
<dbReference type="InterPro" id="IPR013196">
    <property type="entry name" value="HTH_11"/>
</dbReference>
<evidence type="ECO:0000259" key="1">
    <source>
        <dbReference type="Pfam" id="PF08279"/>
    </source>
</evidence>
<dbReference type="InterPro" id="IPR051534">
    <property type="entry name" value="CBASS_pafABC_assoc_protein"/>
</dbReference>
<dbReference type="InterPro" id="IPR026881">
    <property type="entry name" value="WYL_dom"/>
</dbReference>
<dbReference type="InterPro" id="IPR057727">
    <property type="entry name" value="WCX_dom"/>
</dbReference>
<feature type="domain" description="Helix-turn-helix type 11" evidence="1">
    <location>
        <begin position="22"/>
        <end position="75"/>
    </location>
</feature>
<proteinExistence type="predicted"/>
<dbReference type="OrthoDB" id="9767131at2"/>
<sequence length="352" mass="40498">MQGLKLKTFGAGRVEETKRIARILEMVCLIASRPRRYRRSDLARRFEVSERTIQKDLDIIRHALGLELRHSPRGYYFEKVPTLPVLQFTFGEALSLLLALQAARHQLGPEFGNLASALRRLTSLFPPEFESLLHRQAGLLPSSSRKQHRQHLLLLLNQALLHRRKVKMVYSTHSRGGERSERVVHPYCLLPYVRSWYLIAYCERRQETLFFKLDRIEQAFLLDECYPFPEDFDLAAYLGSTWGIMRGAAGEPVGVVLRFAPEAGRRVAEEDWHPSQQVEELDDGSVLFKLRVAVTPEFVSWLLYYGSQVEVLAPPELRGRLAEEHLKAAEVNGKKFSDHFSGENHRVPTGRI</sequence>
<dbReference type="InterPro" id="IPR028349">
    <property type="entry name" value="PafC-like"/>
</dbReference>
<dbReference type="EMBL" id="QSLN01000006">
    <property type="protein sequence ID" value="RDV83266.1"/>
    <property type="molecule type" value="Genomic_DNA"/>
</dbReference>
<dbReference type="Pfam" id="PF13280">
    <property type="entry name" value="WYL"/>
    <property type="match status" value="1"/>
</dbReference>
<dbReference type="SUPFAM" id="SSF46785">
    <property type="entry name" value="Winged helix' DNA-binding domain"/>
    <property type="match status" value="1"/>
</dbReference>
<dbReference type="AlphaFoldDB" id="A0A3D8P5Q3"/>
<feature type="domain" description="WYL" evidence="2">
    <location>
        <begin position="152"/>
        <end position="219"/>
    </location>
</feature>
<accession>A0A3D8P5Q3</accession>
<keyword evidence="5" id="KW-1185">Reference proteome</keyword>
<protein>
    <submittedName>
        <fullName evidence="4">WYL domain-containing transcriptional regulator</fullName>
    </submittedName>
</protein>
<dbReference type="Gene3D" id="1.10.10.10">
    <property type="entry name" value="Winged helix-like DNA-binding domain superfamily/Winged helix DNA-binding domain"/>
    <property type="match status" value="1"/>
</dbReference>
<dbReference type="Proteomes" id="UP000256329">
    <property type="component" value="Unassembled WGS sequence"/>
</dbReference>
<evidence type="ECO:0000259" key="2">
    <source>
        <dbReference type="Pfam" id="PF13280"/>
    </source>
</evidence>
<reference evidence="4 5" key="1">
    <citation type="submission" date="2018-08" db="EMBL/GenBank/DDBJ databases">
        <title>Form III RuBisCO-mediated autotrophy in Thermodesulfobium bacteria.</title>
        <authorList>
            <person name="Toshchakov S.V."/>
            <person name="Kublanov I.V."/>
            <person name="Frolov E."/>
            <person name="Bonch-Osmolovskaya E.A."/>
            <person name="Tourova T.P."/>
            <person name="Chernych N.A."/>
            <person name="Lebedinsky A.V."/>
        </authorList>
    </citation>
    <scope>NUCLEOTIDE SEQUENCE [LARGE SCALE GENOMIC DNA]</scope>
    <source>
        <strain evidence="4 5">SR</strain>
    </source>
</reference>
<dbReference type="PANTHER" id="PTHR34580:SF1">
    <property type="entry name" value="PROTEIN PAFC"/>
    <property type="match status" value="1"/>
</dbReference>
<dbReference type="PROSITE" id="PS52050">
    <property type="entry name" value="WYL"/>
    <property type="match status" value="1"/>
</dbReference>
<evidence type="ECO:0000313" key="5">
    <source>
        <dbReference type="Proteomes" id="UP000256329"/>
    </source>
</evidence>
<evidence type="ECO:0000313" key="4">
    <source>
        <dbReference type="EMBL" id="RDV83266.1"/>
    </source>
</evidence>
<gene>
    <name evidence="4" type="ORF">DXX99_06025</name>
</gene>
<organism evidence="4 5">
    <name type="scientific">Ammonifex thiophilus</name>
    <dbReference type="NCBI Taxonomy" id="444093"/>
    <lineage>
        <taxon>Bacteria</taxon>
        <taxon>Bacillati</taxon>
        <taxon>Bacillota</taxon>
        <taxon>Clostridia</taxon>
        <taxon>Thermoanaerobacterales</taxon>
        <taxon>Thermoanaerobacteraceae</taxon>
        <taxon>Ammonifex</taxon>
    </lineage>
</organism>
<dbReference type="RefSeq" id="WP_115792595.1">
    <property type="nucleotide sequence ID" value="NZ_QSLN01000006.1"/>
</dbReference>
<dbReference type="PIRSF" id="PIRSF016838">
    <property type="entry name" value="PafC"/>
    <property type="match status" value="1"/>
</dbReference>
<dbReference type="InterPro" id="IPR036388">
    <property type="entry name" value="WH-like_DNA-bd_sf"/>
</dbReference>
<dbReference type="Pfam" id="PF25583">
    <property type="entry name" value="WCX"/>
    <property type="match status" value="1"/>
</dbReference>
<feature type="domain" description="WCX" evidence="3">
    <location>
        <begin position="252"/>
        <end position="328"/>
    </location>
</feature>
<dbReference type="Pfam" id="PF08279">
    <property type="entry name" value="HTH_11"/>
    <property type="match status" value="1"/>
</dbReference>